<organism evidence="1 2">
    <name type="scientific">Candidatus Daviesbacteria bacterium GW2011_GWA2_42_7</name>
    <dbReference type="NCBI Taxonomy" id="1618425"/>
    <lineage>
        <taxon>Bacteria</taxon>
        <taxon>Candidatus Daviesiibacteriota</taxon>
    </lineage>
</organism>
<dbReference type="AlphaFoldDB" id="A0A0G1BB46"/>
<evidence type="ECO:0000313" key="1">
    <source>
        <dbReference type="EMBL" id="KKS70492.1"/>
    </source>
</evidence>
<gene>
    <name evidence="1" type="ORF">UV41_C0021G0003</name>
</gene>
<dbReference type="EMBL" id="LCEJ01000021">
    <property type="protein sequence ID" value="KKS70492.1"/>
    <property type="molecule type" value="Genomic_DNA"/>
</dbReference>
<accession>A0A0G1BB46</accession>
<reference evidence="1 2" key="1">
    <citation type="journal article" date="2015" name="Nature">
        <title>rRNA introns, odd ribosomes, and small enigmatic genomes across a large radiation of phyla.</title>
        <authorList>
            <person name="Brown C.T."/>
            <person name="Hug L.A."/>
            <person name="Thomas B.C."/>
            <person name="Sharon I."/>
            <person name="Castelle C.J."/>
            <person name="Singh A."/>
            <person name="Wilkins M.J."/>
            <person name="Williams K.H."/>
            <person name="Banfield J.F."/>
        </authorList>
    </citation>
    <scope>NUCLEOTIDE SEQUENCE [LARGE SCALE GENOMIC DNA]</scope>
</reference>
<protein>
    <submittedName>
        <fullName evidence="1">Uncharacterized protein</fullName>
    </submittedName>
</protein>
<sequence>MIFKELLKELTLLDLPKDEYIIVGSGPLAAREIRDAQDLDILVSDKLWNELSQKYPVTEEPPLKKISFNEQKIEILGEGSLFRDPEIASLEEMIKTADIIGGHRFLNLLLLRKFKAKKGREKDLKDIELIDQHLFKQSETINS</sequence>
<comment type="caution">
    <text evidence="1">The sequence shown here is derived from an EMBL/GenBank/DDBJ whole genome shotgun (WGS) entry which is preliminary data.</text>
</comment>
<evidence type="ECO:0000313" key="2">
    <source>
        <dbReference type="Proteomes" id="UP000034785"/>
    </source>
</evidence>
<proteinExistence type="predicted"/>
<name>A0A0G1BB46_9BACT</name>
<dbReference type="Proteomes" id="UP000034785">
    <property type="component" value="Unassembled WGS sequence"/>
</dbReference>